<dbReference type="AlphaFoldDB" id="A0A370HMU3"/>
<feature type="repeat" description="TPR" evidence="1">
    <location>
        <begin position="449"/>
        <end position="482"/>
    </location>
</feature>
<evidence type="ECO:0000256" key="1">
    <source>
        <dbReference type="PROSITE-ProRule" id="PRU00339"/>
    </source>
</evidence>
<keyword evidence="1" id="KW-0802">TPR repeat</keyword>
<sequence>MVMDPERAERRLAAIFAADVAGYSRLTHEDEAATLRTLAAHRAIMDALIGEYCGRIANTAGDSVLAEFGSAVDAVQCAVAIQERLREANRLMPEERRLQFRIGIHVGDAVLRGDDLLGDGVNLAARLQGIAEPGGICLSGLAHDYVRKVLPLTFTDLGPRQVKNIDEPVHAWAVSASRSGAEKPLPLPDRPSIAVLPFANLSRDQDQEYFADGVTGDIIGALSRLRWLFVIARNSTFAYKGKAVDVRQVSRDLGIRYVLEGSVRTAAGRIRIAGQLSDAETGTQIWAEKYDRDLQDIFAVQDEITEHVIAAIEPHLYAAEGFRAETKAPGSLDAWGLVVRAMSLINRVGRTQNEEAQALLREAIRLEPSYSRAHALLSWAVWWAALCYWWPDTEAGYAQAALHATDALRFDPNEPWARMTFGLCLSQGGHHDRALGELQTALKLNPSFALGHTALGWALLRSGRFDEAIDETGKALRMSPIDSFAGIYTTIHGLALLAARRFEEALPFLRSSVAAFVGYAGHYNTLISCCGHLGLMDEAQEFIALRNRVAPPIRLSVLRRNLGRFAHCEVFVDGLRKAGVPE</sequence>
<dbReference type="GO" id="GO:0035556">
    <property type="term" value="P:intracellular signal transduction"/>
    <property type="evidence" value="ECO:0007669"/>
    <property type="project" value="InterPro"/>
</dbReference>
<evidence type="ECO:0000313" key="3">
    <source>
        <dbReference type="EMBL" id="RDI59896.1"/>
    </source>
</evidence>
<dbReference type="PROSITE" id="PS50005">
    <property type="entry name" value="TPR"/>
    <property type="match status" value="1"/>
</dbReference>
<accession>A0A370HMU3</accession>
<dbReference type="InterPro" id="IPR050697">
    <property type="entry name" value="Adenylyl/Guanylyl_Cyclase_3/4"/>
</dbReference>
<dbReference type="GO" id="GO:0006171">
    <property type="term" value="P:cAMP biosynthetic process"/>
    <property type="evidence" value="ECO:0007669"/>
    <property type="project" value="TreeGrafter"/>
</dbReference>
<evidence type="ECO:0000259" key="2">
    <source>
        <dbReference type="PROSITE" id="PS50125"/>
    </source>
</evidence>
<dbReference type="EMBL" id="QQBB01000003">
    <property type="protein sequence ID" value="RDI59896.1"/>
    <property type="molecule type" value="Genomic_DNA"/>
</dbReference>
<dbReference type="Proteomes" id="UP000254925">
    <property type="component" value="Unassembled WGS sequence"/>
</dbReference>
<dbReference type="SMART" id="SM00028">
    <property type="entry name" value="TPR"/>
    <property type="match status" value="2"/>
</dbReference>
<organism evidence="3 4">
    <name type="scientific">Microvirga subterranea</name>
    <dbReference type="NCBI Taxonomy" id="186651"/>
    <lineage>
        <taxon>Bacteria</taxon>
        <taxon>Pseudomonadati</taxon>
        <taxon>Pseudomonadota</taxon>
        <taxon>Alphaproteobacteria</taxon>
        <taxon>Hyphomicrobiales</taxon>
        <taxon>Methylobacteriaceae</taxon>
        <taxon>Microvirga</taxon>
    </lineage>
</organism>
<dbReference type="Gene3D" id="1.25.40.10">
    <property type="entry name" value="Tetratricopeptide repeat domain"/>
    <property type="match status" value="1"/>
</dbReference>
<dbReference type="PANTHER" id="PTHR43081">
    <property type="entry name" value="ADENYLATE CYCLASE, TERMINAL-DIFFERENTIATION SPECIFIC-RELATED"/>
    <property type="match status" value="1"/>
</dbReference>
<dbReference type="Pfam" id="PF00211">
    <property type="entry name" value="Guanylate_cyc"/>
    <property type="match status" value="1"/>
</dbReference>
<dbReference type="InterPro" id="IPR029787">
    <property type="entry name" value="Nucleotide_cyclase"/>
</dbReference>
<dbReference type="OrthoDB" id="9807521at2"/>
<dbReference type="InterPro" id="IPR019734">
    <property type="entry name" value="TPR_rpt"/>
</dbReference>
<dbReference type="PANTHER" id="PTHR43081:SF19">
    <property type="entry name" value="PH-SENSITIVE ADENYLATE CYCLASE RV1264"/>
    <property type="match status" value="1"/>
</dbReference>
<dbReference type="GO" id="GO:0004016">
    <property type="term" value="F:adenylate cyclase activity"/>
    <property type="evidence" value="ECO:0007669"/>
    <property type="project" value="UniProtKB-ARBA"/>
</dbReference>
<comment type="caution">
    <text evidence="3">The sequence shown here is derived from an EMBL/GenBank/DDBJ whole genome shotgun (WGS) entry which is preliminary data.</text>
</comment>
<evidence type="ECO:0000313" key="4">
    <source>
        <dbReference type="Proteomes" id="UP000254925"/>
    </source>
</evidence>
<dbReference type="SUPFAM" id="SSF48452">
    <property type="entry name" value="TPR-like"/>
    <property type="match status" value="1"/>
</dbReference>
<reference evidence="3 4" key="1">
    <citation type="submission" date="2018-07" db="EMBL/GenBank/DDBJ databases">
        <title>Genomic Encyclopedia of Type Strains, Phase IV (KMG-IV): sequencing the most valuable type-strain genomes for metagenomic binning, comparative biology and taxonomic classification.</title>
        <authorList>
            <person name="Goeker M."/>
        </authorList>
    </citation>
    <scope>NUCLEOTIDE SEQUENCE [LARGE SCALE GENOMIC DNA]</scope>
    <source>
        <strain evidence="3 4">DSM 14364</strain>
    </source>
</reference>
<dbReference type="Pfam" id="PF13432">
    <property type="entry name" value="TPR_16"/>
    <property type="match status" value="1"/>
</dbReference>
<dbReference type="Gene3D" id="3.40.50.10070">
    <property type="entry name" value="TolB, N-terminal domain"/>
    <property type="match status" value="1"/>
</dbReference>
<keyword evidence="4" id="KW-1185">Reference proteome</keyword>
<proteinExistence type="predicted"/>
<dbReference type="PROSITE" id="PS50125">
    <property type="entry name" value="GUANYLATE_CYCLASE_2"/>
    <property type="match status" value="1"/>
</dbReference>
<protein>
    <submittedName>
        <fullName evidence="3">Adenylate cyclase</fullName>
    </submittedName>
</protein>
<feature type="domain" description="Guanylate cyclase" evidence="2">
    <location>
        <begin position="14"/>
        <end position="128"/>
    </location>
</feature>
<dbReference type="Gene3D" id="3.30.70.1230">
    <property type="entry name" value="Nucleotide cyclase"/>
    <property type="match status" value="1"/>
</dbReference>
<dbReference type="InterPro" id="IPR001054">
    <property type="entry name" value="A/G_cyclase"/>
</dbReference>
<dbReference type="InterPro" id="IPR011990">
    <property type="entry name" value="TPR-like_helical_dom_sf"/>
</dbReference>
<name>A0A370HMU3_9HYPH</name>
<gene>
    <name evidence="3" type="ORF">DES45_103152</name>
</gene>
<dbReference type="CDD" id="cd07302">
    <property type="entry name" value="CHD"/>
    <property type="match status" value="1"/>
</dbReference>
<dbReference type="RefSeq" id="WP_114769620.1">
    <property type="nucleotide sequence ID" value="NZ_QQBB01000003.1"/>
</dbReference>
<dbReference type="SUPFAM" id="SSF55073">
    <property type="entry name" value="Nucleotide cyclase"/>
    <property type="match status" value="1"/>
</dbReference>